<feature type="region of interest" description="Disordered" evidence="9">
    <location>
        <begin position="77"/>
        <end position="107"/>
    </location>
</feature>
<dbReference type="InterPro" id="IPR042099">
    <property type="entry name" value="ANL_N_sf"/>
</dbReference>
<dbReference type="InterPro" id="IPR001242">
    <property type="entry name" value="Condensation_dom"/>
</dbReference>
<keyword evidence="5" id="KW-0596">Phosphopantetheine</keyword>
<dbReference type="Gene3D" id="3.30.300.30">
    <property type="match status" value="2"/>
</dbReference>
<dbReference type="InterPro" id="IPR020845">
    <property type="entry name" value="AMP-binding_CS"/>
</dbReference>
<dbReference type="FunFam" id="3.30.559.30:FF:000006">
    <property type="entry name" value="Yersiniabactin polyketide/non-ribosomal peptide synthetase"/>
    <property type="match status" value="2"/>
</dbReference>
<dbReference type="InterPro" id="IPR000873">
    <property type="entry name" value="AMP-dep_synth/lig_dom"/>
</dbReference>
<feature type="domain" description="Carrier" evidence="10">
    <location>
        <begin position="1156"/>
        <end position="1231"/>
    </location>
</feature>
<evidence type="ECO:0000313" key="11">
    <source>
        <dbReference type="EMBL" id="AYG84611.1"/>
    </source>
</evidence>
<dbReference type="Pfam" id="PF13193">
    <property type="entry name" value="AMP-binding_C"/>
    <property type="match status" value="1"/>
</dbReference>
<evidence type="ECO:0000313" key="12">
    <source>
        <dbReference type="Proteomes" id="UP000271554"/>
    </source>
</evidence>
<dbReference type="KEGG" id="shun:DWB77_06825"/>
<dbReference type="OrthoDB" id="2472181at2"/>
<dbReference type="SUPFAM" id="SSF56801">
    <property type="entry name" value="Acetyl-CoA synthetase-like"/>
    <property type="match status" value="2"/>
</dbReference>
<comment type="similarity">
    <text evidence="3">Belongs to the ATP-dependent AMP-binding enzyme family. MbtB subfamily.</text>
</comment>
<dbReference type="FunFam" id="1.10.1200.10:FF:000016">
    <property type="entry name" value="Non-ribosomal peptide synthase"/>
    <property type="match status" value="1"/>
</dbReference>
<dbReference type="GO" id="GO:0005737">
    <property type="term" value="C:cytoplasm"/>
    <property type="evidence" value="ECO:0007669"/>
    <property type="project" value="TreeGrafter"/>
</dbReference>
<dbReference type="Pfam" id="PF00550">
    <property type="entry name" value="PP-binding"/>
    <property type="match status" value="3"/>
</dbReference>
<dbReference type="InterPro" id="IPR010071">
    <property type="entry name" value="AA_adenyl_dom"/>
</dbReference>
<dbReference type="GO" id="GO:0016874">
    <property type="term" value="F:ligase activity"/>
    <property type="evidence" value="ECO:0007669"/>
    <property type="project" value="UniProtKB-KW"/>
</dbReference>
<dbReference type="Gene3D" id="3.30.559.30">
    <property type="entry name" value="Nonribosomal peptide synthetase, condensation domain"/>
    <property type="match status" value="2"/>
</dbReference>
<dbReference type="InterPro" id="IPR029058">
    <property type="entry name" value="AB_hydrolase_fold"/>
</dbReference>
<dbReference type="PROSITE" id="PS00455">
    <property type="entry name" value="AMP_BINDING"/>
    <property type="match status" value="1"/>
</dbReference>
<dbReference type="Pfam" id="PF00501">
    <property type="entry name" value="AMP-binding"/>
    <property type="match status" value="2"/>
</dbReference>
<comment type="cofactor">
    <cofactor evidence="1">
        <name>pantetheine 4'-phosphate</name>
        <dbReference type="ChEBI" id="CHEBI:47942"/>
    </cofactor>
</comment>
<dbReference type="SMART" id="SM00823">
    <property type="entry name" value="PKS_PP"/>
    <property type="match status" value="2"/>
</dbReference>
<evidence type="ECO:0000256" key="2">
    <source>
        <dbReference type="ARBA" id="ARBA00005102"/>
    </source>
</evidence>
<dbReference type="SUPFAM" id="SSF52777">
    <property type="entry name" value="CoA-dependent acyltransferases"/>
    <property type="match status" value="4"/>
</dbReference>
<keyword evidence="7 11" id="KW-0436">Ligase</keyword>
<evidence type="ECO:0000256" key="7">
    <source>
        <dbReference type="ARBA" id="ARBA00022598"/>
    </source>
</evidence>
<dbReference type="InterPro" id="IPR020806">
    <property type="entry name" value="PKS_PP-bd"/>
</dbReference>
<dbReference type="Gene3D" id="3.40.50.1820">
    <property type="entry name" value="alpha/beta hydrolase"/>
    <property type="match status" value="1"/>
</dbReference>
<gene>
    <name evidence="11" type="primary">mbtB_2</name>
    <name evidence="11" type="ORF">DWB77_06825</name>
</gene>
<evidence type="ECO:0000256" key="9">
    <source>
        <dbReference type="SAM" id="MobiDB-lite"/>
    </source>
</evidence>
<evidence type="ECO:0000256" key="3">
    <source>
        <dbReference type="ARBA" id="ARBA00007380"/>
    </source>
</evidence>
<evidence type="ECO:0000256" key="4">
    <source>
        <dbReference type="ARBA" id="ARBA00016743"/>
    </source>
</evidence>
<dbReference type="GO" id="GO:0043041">
    <property type="term" value="P:amino acid activation for nonribosomal peptide biosynthetic process"/>
    <property type="evidence" value="ECO:0007669"/>
    <property type="project" value="TreeGrafter"/>
</dbReference>
<feature type="domain" description="Carrier" evidence="10">
    <location>
        <begin position="1"/>
        <end position="75"/>
    </location>
</feature>
<dbReference type="GO" id="GO:0044550">
    <property type="term" value="P:secondary metabolite biosynthetic process"/>
    <property type="evidence" value="ECO:0007669"/>
    <property type="project" value="TreeGrafter"/>
</dbReference>
<dbReference type="EMBL" id="CP032698">
    <property type="protein sequence ID" value="AYG84611.1"/>
    <property type="molecule type" value="Genomic_DNA"/>
</dbReference>
<evidence type="ECO:0000256" key="1">
    <source>
        <dbReference type="ARBA" id="ARBA00001957"/>
    </source>
</evidence>
<dbReference type="Gene3D" id="3.40.50.12780">
    <property type="entry name" value="N-terminal domain of ligase-like"/>
    <property type="match status" value="2"/>
</dbReference>
<evidence type="ECO:0000256" key="8">
    <source>
        <dbReference type="ARBA" id="ARBA00033440"/>
    </source>
</evidence>
<keyword evidence="12" id="KW-1185">Reference proteome</keyword>
<dbReference type="PROSITE" id="PS00012">
    <property type="entry name" value="PHOSPHOPANTETHEINE"/>
    <property type="match status" value="2"/>
</dbReference>
<dbReference type="FunFam" id="3.30.559.10:FF:000023">
    <property type="entry name" value="Non-ribosomal peptide synthetase"/>
    <property type="match status" value="2"/>
</dbReference>
<dbReference type="GO" id="GO:0031177">
    <property type="term" value="F:phosphopantetheine binding"/>
    <property type="evidence" value="ECO:0007669"/>
    <property type="project" value="InterPro"/>
</dbReference>
<accession>A0A387HP77</accession>
<dbReference type="InterPro" id="IPR006162">
    <property type="entry name" value="Ppantetheine_attach_site"/>
</dbReference>
<feature type="compositionally biased region" description="Basic and acidic residues" evidence="9">
    <location>
        <begin position="1064"/>
        <end position="1084"/>
    </location>
</feature>
<dbReference type="InterPro" id="IPR045851">
    <property type="entry name" value="AMP-bd_C_sf"/>
</dbReference>
<dbReference type="PANTHER" id="PTHR45527:SF10">
    <property type="entry name" value="PYOCHELIN SYNTHASE PCHF"/>
    <property type="match status" value="1"/>
</dbReference>
<dbReference type="CDD" id="cd19535">
    <property type="entry name" value="Cyc_NRPS"/>
    <property type="match status" value="2"/>
</dbReference>
<proteinExistence type="inferred from homology"/>
<evidence type="ECO:0000256" key="6">
    <source>
        <dbReference type="ARBA" id="ARBA00022553"/>
    </source>
</evidence>
<comment type="pathway">
    <text evidence="2">Siderophore biosynthesis; mycobactin biosynthesis.</text>
</comment>
<reference evidence="11 12" key="1">
    <citation type="submission" date="2018-10" db="EMBL/GenBank/DDBJ databases">
        <title>Relationship between Morphology and Antimicrobial Activity in Streptomyces.</title>
        <authorList>
            <person name="Kang H.J."/>
            <person name="Kim S.B."/>
        </authorList>
    </citation>
    <scope>NUCLEOTIDE SEQUENCE [LARGE SCALE GENOMIC DNA]</scope>
    <source>
        <strain evidence="11 12">BH38</strain>
    </source>
</reference>
<dbReference type="Proteomes" id="UP000271554">
    <property type="component" value="Chromosome"/>
</dbReference>
<evidence type="ECO:0000256" key="5">
    <source>
        <dbReference type="ARBA" id="ARBA00022450"/>
    </source>
</evidence>
<feature type="domain" description="Carrier" evidence="10">
    <location>
        <begin position="2198"/>
        <end position="2273"/>
    </location>
</feature>
<dbReference type="PROSITE" id="PS50075">
    <property type="entry name" value="CARRIER"/>
    <property type="match status" value="3"/>
</dbReference>
<dbReference type="InterPro" id="IPR057737">
    <property type="entry name" value="Condensation_MtbB-like"/>
</dbReference>
<dbReference type="GO" id="GO:0017000">
    <property type="term" value="P:antibiotic biosynthetic process"/>
    <property type="evidence" value="ECO:0007669"/>
    <property type="project" value="UniProtKB-ARBA"/>
</dbReference>
<dbReference type="Pfam" id="PF00668">
    <property type="entry name" value="Condensation"/>
    <property type="match status" value="2"/>
</dbReference>
<dbReference type="NCBIfam" id="TIGR01733">
    <property type="entry name" value="AA-adenyl-dom"/>
    <property type="match status" value="2"/>
</dbReference>
<name>A0A387HP77_9ACTN</name>
<organism evidence="11 12">
    <name type="scientific">Streptomyces hundungensis</name>
    <dbReference type="NCBI Taxonomy" id="1077946"/>
    <lineage>
        <taxon>Bacteria</taxon>
        <taxon>Bacillati</taxon>
        <taxon>Actinomycetota</taxon>
        <taxon>Actinomycetes</taxon>
        <taxon>Kitasatosporales</taxon>
        <taxon>Streptomycetaceae</taxon>
        <taxon>Streptomyces</taxon>
    </lineage>
</organism>
<evidence type="ECO:0000259" key="10">
    <source>
        <dbReference type="PROSITE" id="PS50075"/>
    </source>
</evidence>
<dbReference type="Gene3D" id="3.30.559.10">
    <property type="entry name" value="Chloramphenicol acetyltransferase-like domain"/>
    <property type="match status" value="2"/>
</dbReference>
<dbReference type="FunFam" id="3.40.50.12780:FF:000012">
    <property type="entry name" value="Non-ribosomal peptide synthetase"/>
    <property type="match status" value="2"/>
</dbReference>
<protein>
    <recommendedName>
        <fullName evidence="4">Phenyloxazoline synthase MbtB</fullName>
    </recommendedName>
    <alternativeName>
        <fullName evidence="8">Mycobactin synthetase protein B</fullName>
    </alternativeName>
</protein>
<dbReference type="Gene3D" id="1.10.1200.10">
    <property type="entry name" value="ACP-like"/>
    <property type="match status" value="2"/>
</dbReference>
<dbReference type="InterPro" id="IPR009081">
    <property type="entry name" value="PP-bd_ACP"/>
</dbReference>
<dbReference type="InterPro" id="IPR036736">
    <property type="entry name" value="ACP-like_sf"/>
</dbReference>
<dbReference type="InterPro" id="IPR023213">
    <property type="entry name" value="CAT-like_dom_sf"/>
</dbReference>
<keyword evidence="6" id="KW-0597">Phosphoprotein</keyword>
<dbReference type="PANTHER" id="PTHR45527">
    <property type="entry name" value="NONRIBOSOMAL PEPTIDE SYNTHETASE"/>
    <property type="match status" value="1"/>
</dbReference>
<dbReference type="GO" id="GO:0000036">
    <property type="term" value="F:acyl carrier activity"/>
    <property type="evidence" value="ECO:0007669"/>
    <property type="project" value="TreeGrafter"/>
</dbReference>
<dbReference type="InterPro" id="IPR025110">
    <property type="entry name" value="AMP-bd_C"/>
</dbReference>
<sequence length="2286" mass="245116">MGISLDDMRRAVADLLEEPVASLSDDDDLVARGLDSMGVMRLAGLWRRDGVAVTFGELIERPRLRDWWALASARAGGEGVHQPGDADGGTSGQDPAGRAFATDPDGRALATHPDGGAFPTDPDGGTFATAPDGGGAFRTGQDGGAARQDAYRTPYAGTDETAPFPLAPMQHAYWIGRAEGQPLGCGSHFYFEFDGPPLDPGRLDAALRALTARHPMLRARFLDDATQRIGEAPTGLAAVHDLRSRPAAEVDAELARLRERLSHQRMDAARGQVLDVRLTLLPGGTGRLHVDIDMLVCDAMSFRIVVADLARHYDRPDHSPEPPAYSYRRYLAERSAHPAEGRERDRAYWTERLATLPSGPQLPLAAAPERIREPRTTRRSHLLDAAERDRFLALSRAHGVSASMALAACYAEVLSLWSAEERFLLNLPLFDRAPLHPEVPNLVGDFTALLLLPVEARRGNSFAERARQVQGGFREVAAHGDYPGTEVLRDLARTRRGATLAPVVFTSALSMGELFGPDVRDVLGEPAWMSSQTPQVWMDLQVVEEADGIRLNWESVDALFPDGVVEDMFRAFRTLVSGLTAPGADWDGPLPELLPAHRRRVRERVNATTRALPDAPLHSAFFATAATDPDRPALLWRGGRLGYGEVAERALRLAGLLREQGLAPGGTVLVTLPKGPDQIVATLGVLAAGGVHVPVGVDQPAERRARIRASSGARFEVTAATLAASGSAHPLAAPAVPATDEPAYLIYTSGSTGLPKGVVVSHRAAHNTVAALGEHFAVGPRDRTLAVSALDFDLSVYDIFGPLSAGGAVVCVTEAERRDARAWLALVREHEVTVVNCVPTLFAMLVEAARAGGGAPSLRLALLGGDRVPFALADAAADVFPGLRFAGLGGTTETAIHSTVYEVNGPQRQGSCVPYGAPLANQRCRVVDPQGRDRPDWVPGELWIGGASVAQGYRGDPERTADRFVTYQGTRWYRTGDLARYWPDGTVEFLGRSDFQVKIRGHRIEPGEIEAALVAHPEVNAAAVVPVGDEPRRLAAAVVLRTGAEGRVPGTEEAEGAWAEALRPEREAERARGQALRPEREAEGTRGQVPHPEREAEGAWGDALREHLAALLPSPMIPERLTAVAALPLNANGKVDRAALAELLSAAPRAGAAATPPQGPVEAAVAALWEELLGAERVGRTDDFFALGGDSLLATRLLNRLRAEGLHGADLGRLFTAPVLRDFAAGLTPGRPTRLPTVTADPERRGEPFPATDVQRAYWLGRGSDFTLGGVGSYWYWEFDGQDVDLALLEEVWNRLVERHEMMRAVFDDDGNQKILPRVPRFRFTVTDAAPGHEREALAEQRAAMDHRVFDVGHWPLFDIAATRYGSGRTRIAFGFDYIVLDALSIMTLFWELATLYRAPDTQLPSLGVSFRDYVLQAAPAEDDLVADRAYWRARLEELPPAPALPLAVDPAEVSAPRFARREFLLDAATWSGLTARGREVGLTPSALLATAFADVLAAWSAHPGVTLNLTLFDRREVHPDINDIVGDFTSLLLVGHRPRAGEGWASGARRFQEQIWEGLQHSAVSAIWVLRELALRDGVMDSPMPVVFTSTLGVSDRLADLTMPFGEQVHGLSQTPQVWLDCQVVERGGGLAINWDVVEELFPDGVVSDMFAAYEALLRTLGEADWAAEVAVPLPAAQREARAAANATGAPAEGRLLHTAFFERARTEPARPALLWGGAGRMDYGSLAGRALAVAGALRATGVRPSDTVAVVVPKGPDQIAAVLGVLAAGAVYVPVGVDQPAARRARILAGAGATVALTSRAVGDWPAGVRRVDVADAFGAEPLERPVEVSDAALAYTIFTSGSTGEPKGVEIAHRAAVNTVEDIGERFAVRPDDRVLALSALDFDLSVYDIFGPLSAGGALVLVAEEERREPHAWLGAVRAHGVTLWNTVPALLDMLLVAGADGPPLVSLRLALVSGDWVGLDLPGRLAERAPGCRLVALGGATEAAIWSNFHVVEGMLPGWPSIPYGTPLRGQRYRVADALGRDRPDWVPGELWIGGAGVAAGYRGDAVRTAERFVTHGGERWYRTGDLGRYRPGAVLEFLGREDHQVKVGGHRIELGEIEAALGSLPGVARAVALTVGARPRHHLVAFVVSDTALAPDTAAVRDQLAERLPGYMVPDRIEAVERLPLTANGKVDRAALVELATGTGAGPDLDEPPRDEGEQVVAAVFGAVLETERVGRGESFFLLGGDSLSATRATEELHRATGIRLTLRQFFAAPTVSALAALIQERRDTTAPTAMEEGTL</sequence>
<dbReference type="SUPFAM" id="SSF47336">
    <property type="entry name" value="ACP-like"/>
    <property type="match status" value="3"/>
</dbReference>
<feature type="region of interest" description="Disordered" evidence="9">
    <location>
        <begin position="1064"/>
        <end position="1098"/>
    </location>
</feature>
<dbReference type="CDD" id="cd12114">
    <property type="entry name" value="A_NRPS_TlmIV_like"/>
    <property type="match status" value="1"/>
</dbReference>